<dbReference type="Proteomes" id="UP000238523">
    <property type="component" value="Plasmid pRLN2"/>
</dbReference>
<accession>A0A2K9ZF57</accession>
<gene>
    <name evidence="1" type="ORF">CUJ84_pRLN2000336</name>
</gene>
<name>A0A2K9ZF57_RHILE</name>
<dbReference type="EMBL" id="CP025014">
    <property type="protein sequence ID" value="AUW46874.1"/>
    <property type="molecule type" value="Genomic_DNA"/>
</dbReference>
<geneLocation type="plasmid" evidence="2">
    <name>prln2</name>
</geneLocation>
<organism evidence="1 2">
    <name type="scientific">Rhizobium leguminosarum</name>
    <dbReference type="NCBI Taxonomy" id="384"/>
    <lineage>
        <taxon>Bacteria</taxon>
        <taxon>Pseudomonadati</taxon>
        <taxon>Pseudomonadota</taxon>
        <taxon>Alphaproteobacteria</taxon>
        <taxon>Hyphomicrobiales</taxon>
        <taxon>Rhizobiaceae</taxon>
        <taxon>Rhizobium/Agrobacterium group</taxon>
        <taxon>Rhizobium</taxon>
    </lineage>
</organism>
<protein>
    <submittedName>
        <fullName evidence="1">Uncharacterized protein</fullName>
    </submittedName>
</protein>
<sequence>MILCSTLAGSKPTFDRASPTVSVRWQGYPVASVSPGLAPSLSVSCDMQSPITMVRYRSATALEYAQPQRVFELA</sequence>
<keyword evidence="1" id="KW-0614">Plasmid</keyword>
<evidence type="ECO:0000313" key="2">
    <source>
        <dbReference type="Proteomes" id="UP000238523"/>
    </source>
</evidence>
<proteinExistence type="predicted"/>
<dbReference type="AlphaFoldDB" id="A0A2K9ZF57"/>
<reference evidence="1 2" key="1">
    <citation type="submission" date="2017-11" db="EMBL/GenBank/DDBJ databases">
        <title>Complete genome of Rhizobium leguminosarum Norway, an ineffective micro-symbiont.</title>
        <authorList>
            <person name="Hoffrichter A."/>
            <person name="Liang J."/>
            <person name="Brachmann A."/>
            <person name="Marin M."/>
        </authorList>
    </citation>
    <scope>NUCLEOTIDE SEQUENCE [LARGE SCALE GENOMIC DNA]</scope>
    <source>
        <strain evidence="1 2">Norway</strain>
        <plasmid evidence="2">Plasmid prln2</plasmid>
    </source>
</reference>
<evidence type="ECO:0000313" key="1">
    <source>
        <dbReference type="EMBL" id="AUW46874.1"/>
    </source>
</evidence>